<dbReference type="AlphaFoldDB" id="A0A1W1ZLH0"/>
<evidence type="ECO:0000256" key="12">
    <source>
        <dbReference type="RuleBase" id="RU003953"/>
    </source>
</evidence>
<dbReference type="SUPFAM" id="SSF54631">
    <property type="entry name" value="CBS-domain pair"/>
    <property type="match status" value="1"/>
</dbReference>
<evidence type="ECO:0000256" key="9">
    <source>
        <dbReference type="ARBA" id="ARBA00022842"/>
    </source>
</evidence>
<sequence>MKKEKKIQPEAIITSHINADFDAISSMLAAQKLYPEAVVIFPGSQEKNLRDFFVSTMSYLFNMENPKNIDFSLIRKLIVVDTRRPLRIPAVAKLLEKEELEIHIYDHHPDKEGDIKADISVVQPTGATVTILTQLIREKSIAISPEEATVMALGIYEDTGSFTYTSTTEADLQATAFLLSCGANLNTISDFISKEIRTDQVAWLNELINEKVSHTINGVEIHISTISSPEYIPDLAAIVQMVMKIDNLDVFFAIVLMEAKVNVIARSRIIEVNVGEILSALGGGGHASAASAGIPGKTLAQVEQELIELLKSHVMPTRIAQELMSTPAFTIKESVTCRDAGMMMTRCNVNALLVSSDDPHEITGYITRHVIEKTGYHQLGHLPVSEYMSTEITTISQNAGLMEIESRIMGEKQRLLPVKADSRVIGVITRTDLLNYLVHRNKNGTGSHHGQNITPQHAKQRNIGHLITERLTPAMADLLREIGRAGDELGVNLFVVGGFVRDLLLCRKSDDIDVVVEGDGIDFARRFILKKGGRCNTHREFCTAVMVLPNGFKIDVASARMEYYTAPAALPTVEMSSIQRDLFRRDFTINTLAVGLNKKNFGTLIDFFGAQRDLKDKTIRTLHNLSFVEDPTRVFRAIKFANRFDFTIGKLTLSLIRNAVKFDFFRKLSGRRLFSELKQILEEENPIPAIESLRNYHLEKVIHPDLIMDDSIIETLGAAQKAVSWHDLLYLNTPCMNWSIYFMVILKKCPYQVVKEICSHLRLSPSQTKLILRDRLKAEERLYILERRFPPTNSGLYALLNIFKPEHLLYIMACTRIDRVRKAVSFYYTRLKDIKPTIQGRDLIALNLKPGRTFQAILQSVLDAKLDGKLKNKKEEIAFVQKHHMPVNPDSMDKSVD</sequence>
<dbReference type="GO" id="GO:0008033">
    <property type="term" value="P:tRNA processing"/>
    <property type="evidence" value="ECO:0007669"/>
    <property type="project" value="UniProtKB-KW"/>
</dbReference>
<keyword evidence="10 12" id="KW-0694">RNA-binding</keyword>
<proteinExistence type="inferred from homology"/>
<dbReference type="InterPro" id="IPR043519">
    <property type="entry name" value="NT_sf"/>
</dbReference>
<dbReference type="InterPro" id="IPR052390">
    <property type="entry name" value="tRNA_nt/polyA_polymerase"/>
</dbReference>
<dbReference type="InterPro" id="IPR000644">
    <property type="entry name" value="CBS_dom"/>
</dbReference>
<dbReference type="Pfam" id="PF01368">
    <property type="entry name" value="DHH"/>
    <property type="match status" value="1"/>
</dbReference>
<evidence type="ECO:0000313" key="14">
    <source>
        <dbReference type="EMBL" id="SMC49395.1"/>
    </source>
</evidence>
<dbReference type="InterPro" id="IPR002646">
    <property type="entry name" value="PolA_pol_head_dom"/>
</dbReference>
<dbReference type="Proteomes" id="UP000192418">
    <property type="component" value="Unassembled WGS sequence"/>
</dbReference>
<evidence type="ECO:0000256" key="4">
    <source>
        <dbReference type="ARBA" id="ARBA00022679"/>
    </source>
</evidence>
<dbReference type="Gene3D" id="3.10.310.30">
    <property type="match status" value="1"/>
</dbReference>
<dbReference type="Pfam" id="PF02272">
    <property type="entry name" value="DHHA1"/>
    <property type="match status" value="1"/>
</dbReference>
<evidence type="ECO:0000256" key="10">
    <source>
        <dbReference type="ARBA" id="ARBA00022884"/>
    </source>
</evidence>
<organism evidence="14 15">
    <name type="scientific">Desulfocicer vacuolatum DSM 3385</name>
    <dbReference type="NCBI Taxonomy" id="1121400"/>
    <lineage>
        <taxon>Bacteria</taxon>
        <taxon>Pseudomonadati</taxon>
        <taxon>Thermodesulfobacteriota</taxon>
        <taxon>Desulfobacteria</taxon>
        <taxon>Desulfobacterales</taxon>
        <taxon>Desulfobacteraceae</taxon>
        <taxon>Desulfocicer</taxon>
    </lineage>
</organism>
<keyword evidence="5" id="KW-0819">tRNA processing</keyword>
<keyword evidence="4 12" id="KW-0808">Transferase</keyword>
<dbReference type="Gene3D" id="3.90.1640.10">
    <property type="entry name" value="inorganic pyrophosphatase (n-terminal core)"/>
    <property type="match status" value="1"/>
</dbReference>
<dbReference type="RefSeq" id="WP_232367026.1">
    <property type="nucleotide sequence ID" value="NZ_FWXY01000003.1"/>
</dbReference>
<dbReference type="STRING" id="1121400.SAMN02746065_10322"/>
<dbReference type="Gene3D" id="3.30.460.10">
    <property type="entry name" value="Beta Polymerase, domain 2"/>
    <property type="match status" value="1"/>
</dbReference>
<dbReference type="Pfam" id="PF12627">
    <property type="entry name" value="PolyA_pol_RNAbd"/>
    <property type="match status" value="1"/>
</dbReference>
<keyword evidence="15" id="KW-1185">Reference proteome</keyword>
<accession>A0A1W1ZLH0</accession>
<keyword evidence="7" id="KW-0479">Metal-binding</keyword>
<keyword evidence="3" id="KW-0820">tRNA-binding</keyword>
<dbReference type="SUPFAM" id="SSF81301">
    <property type="entry name" value="Nucleotidyltransferase"/>
    <property type="match status" value="1"/>
</dbReference>
<name>A0A1W1ZLH0_9BACT</name>
<evidence type="ECO:0000313" key="15">
    <source>
        <dbReference type="Proteomes" id="UP000192418"/>
    </source>
</evidence>
<evidence type="ECO:0000256" key="6">
    <source>
        <dbReference type="ARBA" id="ARBA00022695"/>
    </source>
</evidence>
<evidence type="ECO:0000256" key="2">
    <source>
        <dbReference type="ARBA" id="ARBA00007265"/>
    </source>
</evidence>
<evidence type="ECO:0000256" key="5">
    <source>
        <dbReference type="ARBA" id="ARBA00022694"/>
    </source>
</evidence>
<keyword evidence="9" id="KW-0460">Magnesium</keyword>
<dbReference type="CDD" id="cd05398">
    <property type="entry name" value="NT_ClassII-CCAase"/>
    <property type="match status" value="1"/>
</dbReference>
<dbReference type="GO" id="GO:0016779">
    <property type="term" value="F:nucleotidyltransferase activity"/>
    <property type="evidence" value="ECO:0007669"/>
    <property type="project" value="UniProtKB-KW"/>
</dbReference>
<dbReference type="GO" id="GO:0000166">
    <property type="term" value="F:nucleotide binding"/>
    <property type="evidence" value="ECO:0007669"/>
    <property type="project" value="UniProtKB-KW"/>
</dbReference>
<dbReference type="SUPFAM" id="SSF81891">
    <property type="entry name" value="Poly A polymerase C-terminal region-like"/>
    <property type="match status" value="1"/>
</dbReference>
<keyword evidence="8" id="KW-0547">Nucleotide-binding</keyword>
<evidence type="ECO:0000256" key="3">
    <source>
        <dbReference type="ARBA" id="ARBA00022555"/>
    </source>
</evidence>
<dbReference type="InterPro" id="IPR001667">
    <property type="entry name" value="DDH_dom"/>
</dbReference>
<keyword evidence="11" id="KW-0129">CBS domain</keyword>
<comment type="similarity">
    <text evidence="2 12">Belongs to the tRNA nucleotidyltransferase/poly(A) polymerase family.</text>
</comment>
<dbReference type="GO" id="GO:0000049">
    <property type="term" value="F:tRNA binding"/>
    <property type="evidence" value="ECO:0007669"/>
    <property type="project" value="UniProtKB-KW"/>
</dbReference>
<dbReference type="PANTHER" id="PTHR47788">
    <property type="entry name" value="POLYA POLYMERASE"/>
    <property type="match status" value="1"/>
</dbReference>
<dbReference type="Gene3D" id="3.10.580.10">
    <property type="entry name" value="CBS-domain"/>
    <property type="match status" value="1"/>
</dbReference>
<dbReference type="InterPro" id="IPR003156">
    <property type="entry name" value="DHHA1_dom"/>
</dbReference>
<dbReference type="EMBL" id="FWXY01000003">
    <property type="protein sequence ID" value="SMC49395.1"/>
    <property type="molecule type" value="Genomic_DNA"/>
</dbReference>
<dbReference type="InterPro" id="IPR038763">
    <property type="entry name" value="DHH_sf"/>
</dbReference>
<gene>
    <name evidence="14" type="ORF">SAMN02746065_10322</name>
</gene>
<dbReference type="Pfam" id="PF00571">
    <property type="entry name" value="CBS"/>
    <property type="match status" value="2"/>
</dbReference>
<evidence type="ECO:0000256" key="11">
    <source>
        <dbReference type="PROSITE-ProRule" id="PRU00703"/>
    </source>
</evidence>
<dbReference type="GO" id="GO:0046872">
    <property type="term" value="F:metal ion binding"/>
    <property type="evidence" value="ECO:0007669"/>
    <property type="project" value="UniProtKB-KW"/>
</dbReference>
<dbReference type="PROSITE" id="PS51371">
    <property type="entry name" value="CBS"/>
    <property type="match status" value="1"/>
</dbReference>
<comment type="cofactor">
    <cofactor evidence="1">
        <name>Mg(2+)</name>
        <dbReference type="ChEBI" id="CHEBI:18420"/>
    </cofactor>
</comment>
<evidence type="ECO:0000259" key="13">
    <source>
        <dbReference type="PROSITE" id="PS51371"/>
    </source>
</evidence>
<dbReference type="Pfam" id="PF01743">
    <property type="entry name" value="PolyA_pol"/>
    <property type="match status" value="1"/>
</dbReference>
<dbReference type="InterPro" id="IPR046342">
    <property type="entry name" value="CBS_dom_sf"/>
</dbReference>
<feature type="domain" description="CBS" evidence="13">
    <location>
        <begin position="388"/>
        <end position="443"/>
    </location>
</feature>
<dbReference type="InterPro" id="IPR032828">
    <property type="entry name" value="PolyA_RNA-bd"/>
</dbReference>
<protein>
    <submittedName>
        <fullName evidence="14">tRNA nucleotidyltransferase (CCA-adding enzyme)</fullName>
    </submittedName>
</protein>
<dbReference type="Gene3D" id="1.10.3090.10">
    <property type="entry name" value="cca-adding enzyme, domain 2"/>
    <property type="match status" value="1"/>
</dbReference>
<evidence type="ECO:0000256" key="1">
    <source>
        <dbReference type="ARBA" id="ARBA00001946"/>
    </source>
</evidence>
<keyword evidence="6" id="KW-0548">Nucleotidyltransferase</keyword>
<dbReference type="SUPFAM" id="SSF64182">
    <property type="entry name" value="DHH phosphoesterases"/>
    <property type="match status" value="1"/>
</dbReference>
<dbReference type="PANTHER" id="PTHR47788:SF1">
    <property type="entry name" value="A-ADDING TRNA NUCLEOTIDYLTRANSFERASE"/>
    <property type="match status" value="1"/>
</dbReference>
<evidence type="ECO:0000256" key="7">
    <source>
        <dbReference type="ARBA" id="ARBA00022723"/>
    </source>
</evidence>
<evidence type="ECO:0000256" key="8">
    <source>
        <dbReference type="ARBA" id="ARBA00022741"/>
    </source>
</evidence>
<reference evidence="14" key="1">
    <citation type="submission" date="2017-04" db="EMBL/GenBank/DDBJ databases">
        <authorList>
            <person name="Afonso C.L."/>
            <person name="Miller P.J."/>
            <person name="Scott M.A."/>
            <person name="Spackman E."/>
            <person name="Goraichik I."/>
            <person name="Dimitrov K.M."/>
            <person name="Suarez D.L."/>
            <person name="Swayne D.E."/>
        </authorList>
    </citation>
    <scope>NUCLEOTIDE SEQUENCE [LARGE SCALE GENOMIC DNA]</scope>
    <source>
        <strain evidence="14">DSM 3385</strain>
    </source>
</reference>